<keyword evidence="6" id="KW-1185">Reference proteome</keyword>
<evidence type="ECO:0000256" key="2">
    <source>
        <dbReference type="ARBA" id="ARBA00022741"/>
    </source>
</evidence>
<dbReference type="AlphaFoldDB" id="A0A392N8X3"/>
<dbReference type="EMBL" id="LXQA010031439">
    <property type="protein sequence ID" value="MCH96072.1"/>
    <property type="molecule type" value="Genomic_DNA"/>
</dbReference>
<evidence type="ECO:0000313" key="6">
    <source>
        <dbReference type="Proteomes" id="UP000265520"/>
    </source>
</evidence>
<dbReference type="Pfam" id="PF18052">
    <property type="entry name" value="Rx_N"/>
    <property type="match status" value="1"/>
</dbReference>
<comment type="caution">
    <text evidence="5">The sequence shown here is derived from an EMBL/GenBank/DDBJ whole genome shotgun (WGS) entry which is preliminary data.</text>
</comment>
<sequence length="176" mass="20202">MVTVIPLVGVLIQQLAPYVREEYATFKDVNKHAETLSSNLTAIHAVLKDAEEKQITSHTVKDWLQKLTDAAHILDDILDECSIVSEANRDNITILHPEMPFVRRSIGKKMKKVAKRIHEIAEERVNFGLQSGIVEHRLEDDEWRQTTSVITEPEIIGRDEDREKVVEFLLKHACDR</sequence>
<keyword evidence="2" id="KW-0547">Nucleotide-binding</keyword>
<dbReference type="PANTHER" id="PTHR19338">
    <property type="entry name" value="TRANSLOCASE OF INNER MITOCHONDRIAL MEMBRANE 13 HOMOLOG"/>
    <property type="match status" value="1"/>
</dbReference>
<proteinExistence type="predicted"/>
<dbReference type="GO" id="GO:0006952">
    <property type="term" value="P:defense response"/>
    <property type="evidence" value="ECO:0007669"/>
    <property type="project" value="UniProtKB-KW"/>
</dbReference>
<organism evidence="5 6">
    <name type="scientific">Trifolium medium</name>
    <dbReference type="NCBI Taxonomy" id="97028"/>
    <lineage>
        <taxon>Eukaryota</taxon>
        <taxon>Viridiplantae</taxon>
        <taxon>Streptophyta</taxon>
        <taxon>Embryophyta</taxon>
        <taxon>Tracheophyta</taxon>
        <taxon>Spermatophyta</taxon>
        <taxon>Magnoliopsida</taxon>
        <taxon>eudicotyledons</taxon>
        <taxon>Gunneridae</taxon>
        <taxon>Pentapetalae</taxon>
        <taxon>rosids</taxon>
        <taxon>fabids</taxon>
        <taxon>Fabales</taxon>
        <taxon>Fabaceae</taxon>
        <taxon>Papilionoideae</taxon>
        <taxon>50 kb inversion clade</taxon>
        <taxon>NPAAA clade</taxon>
        <taxon>Hologalegina</taxon>
        <taxon>IRL clade</taxon>
        <taxon>Trifolieae</taxon>
        <taxon>Trifolium</taxon>
    </lineage>
</organism>
<accession>A0A392N8X3</accession>
<evidence type="ECO:0000256" key="1">
    <source>
        <dbReference type="ARBA" id="ARBA00022737"/>
    </source>
</evidence>
<feature type="non-terminal residue" evidence="5">
    <location>
        <position position="176"/>
    </location>
</feature>
<evidence type="ECO:0000313" key="5">
    <source>
        <dbReference type="EMBL" id="MCH96072.1"/>
    </source>
</evidence>
<reference evidence="5 6" key="1">
    <citation type="journal article" date="2018" name="Front. Plant Sci.">
        <title>Red Clover (Trifolium pratense) and Zigzag Clover (T. medium) - A Picture of Genomic Similarities and Differences.</title>
        <authorList>
            <person name="Dluhosova J."/>
            <person name="Istvanek J."/>
            <person name="Nedelnik J."/>
            <person name="Repkova J."/>
        </authorList>
    </citation>
    <scope>NUCLEOTIDE SEQUENCE [LARGE SCALE GENOMIC DNA]</scope>
    <source>
        <strain evidence="6">cv. 10/8</strain>
        <tissue evidence="5">Leaf</tissue>
    </source>
</reference>
<keyword evidence="1" id="KW-0677">Repeat</keyword>
<dbReference type="GO" id="GO:0000166">
    <property type="term" value="F:nucleotide binding"/>
    <property type="evidence" value="ECO:0007669"/>
    <property type="project" value="UniProtKB-KW"/>
</dbReference>
<evidence type="ECO:0000259" key="4">
    <source>
        <dbReference type="Pfam" id="PF18052"/>
    </source>
</evidence>
<feature type="domain" description="Disease resistance N-terminal" evidence="4">
    <location>
        <begin position="8"/>
        <end position="89"/>
    </location>
</feature>
<name>A0A392N8X3_9FABA</name>
<keyword evidence="3" id="KW-0611">Plant defense</keyword>
<dbReference type="PANTHER" id="PTHR19338:SF73">
    <property type="entry name" value="DISEASE RESISTANCE PROTEIN RGA2-LIKE"/>
    <property type="match status" value="1"/>
</dbReference>
<dbReference type="Gene3D" id="1.20.5.4130">
    <property type="match status" value="1"/>
</dbReference>
<dbReference type="Proteomes" id="UP000265520">
    <property type="component" value="Unassembled WGS sequence"/>
</dbReference>
<evidence type="ECO:0000256" key="3">
    <source>
        <dbReference type="ARBA" id="ARBA00022821"/>
    </source>
</evidence>
<protein>
    <submittedName>
        <fullName evidence="5">NBS-LRR resistance protein</fullName>
    </submittedName>
</protein>
<dbReference type="InterPro" id="IPR041118">
    <property type="entry name" value="Rx_N"/>
</dbReference>